<feature type="region of interest" description="Disordered" evidence="1">
    <location>
        <begin position="1"/>
        <end position="22"/>
    </location>
</feature>
<organism evidence="3 4">
    <name type="scientific">Candidatus Falkowbacteria bacterium CG10_big_fil_rev_8_21_14_0_10_37_14</name>
    <dbReference type="NCBI Taxonomy" id="1974561"/>
    <lineage>
        <taxon>Bacteria</taxon>
        <taxon>Candidatus Falkowiibacteriota</taxon>
    </lineage>
</organism>
<dbReference type="Proteomes" id="UP000228533">
    <property type="component" value="Unassembled WGS sequence"/>
</dbReference>
<name>A0A2M6WSF9_9BACT</name>
<gene>
    <name evidence="3" type="ORF">COT94_04080</name>
</gene>
<keyword evidence="2" id="KW-0812">Transmembrane</keyword>
<reference evidence="4" key="1">
    <citation type="submission" date="2017-09" db="EMBL/GenBank/DDBJ databases">
        <title>Depth-based differentiation of microbial function through sediment-hosted aquifers and enrichment of novel symbionts in the deep terrestrial subsurface.</title>
        <authorList>
            <person name="Probst A.J."/>
            <person name="Ladd B."/>
            <person name="Jarett J.K."/>
            <person name="Geller-Mcgrath D.E."/>
            <person name="Sieber C.M.K."/>
            <person name="Emerson J.B."/>
            <person name="Anantharaman K."/>
            <person name="Thomas B.C."/>
            <person name="Malmstrom R."/>
            <person name="Stieglmeier M."/>
            <person name="Klingl A."/>
            <person name="Woyke T."/>
            <person name="Ryan C.M."/>
            <person name="Banfield J.F."/>
        </authorList>
    </citation>
    <scope>NUCLEOTIDE SEQUENCE [LARGE SCALE GENOMIC DNA]</scope>
</reference>
<sequence>MLTQGGKKSLTKSKTKKSSVAPAIVKRSAVSVKTPSYLSTSVAKNPTKPVIGRQLSKPTTRLAALHRDFISDEKNDFRYSLGHVLASSFSGFVGGIVVSSLIWVLIVNVLFLD</sequence>
<evidence type="ECO:0000313" key="4">
    <source>
        <dbReference type="Proteomes" id="UP000228533"/>
    </source>
</evidence>
<feature type="transmembrane region" description="Helical" evidence="2">
    <location>
        <begin position="84"/>
        <end position="111"/>
    </location>
</feature>
<evidence type="ECO:0000256" key="1">
    <source>
        <dbReference type="SAM" id="MobiDB-lite"/>
    </source>
</evidence>
<proteinExistence type="predicted"/>
<dbReference type="AlphaFoldDB" id="A0A2M6WSF9"/>
<keyword evidence="2" id="KW-0472">Membrane</keyword>
<dbReference type="EMBL" id="PFAM01000023">
    <property type="protein sequence ID" value="PIT95738.1"/>
    <property type="molecule type" value="Genomic_DNA"/>
</dbReference>
<protein>
    <submittedName>
        <fullName evidence="3">Uncharacterized protein</fullName>
    </submittedName>
</protein>
<comment type="caution">
    <text evidence="3">The sequence shown here is derived from an EMBL/GenBank/DDBJ whole genome shotgun (WGS) entry which is preliminary data.</text>
</comment>
<keyword evidence="2" id="KW-1133">Transmembrane helix</keyword>
<accession>A0A2M6WSF9</accession>
<evidence type="ECO:0000313" key="3">
    <source>
        <dbReference type="EMBL" id="PIT95738.1"/>
    </source>
</evidence>
<evidence type="ECO:0000256" key="2">
    <source>
        <dbReference type="SAM" id="Phobius"/>
    </source>
</evidence>